<dbReference type="Proteomes" id="UP000189935">
    <property type="component" value="Chromosome I"/>
</dbReference>
<sequence>MRTAIAAMLLVFSAQAMAGTTAGYEMGGRYARFDPVVSQYNQSGELFRIEGHCQSSCTLFLGIRNVCIGRGATLLFHAAHDRSQNASASLTTHMLDAYNASLRDYVTAHHYMDTLEFHAISGRDMIHKFGYRECPRK</sequence>
<evidence type="ECO:0000256" key="1">
    <source>
        <dbReference type="SAM" id="SignalP"/>
    </source>
</evidence>
<keyword evidence="1" id="KW-0732">Signal</keyword>
<feature type="signal peptide" evidence="1">
    <location>
        <begin position="1"/>
        <end position="18"/>
    </location>
</feature>
<dbReference type="EMBL" id="LT670844">
    <property type="protein sequence ID" value="SHJ87848.1"/>
    <property type="molecule type" value="Genomic_DNA"/>
</dbReference>
<accession>A0A1M6MWH2</accession>
<proteinExistence type="predicted"/>
<name>A0A1M6MWH2_9BRAD</name>
<dbReference type="AlphaFoldDB" id="A0A1M6MWH2"/>
<evidence type="ECO:0000313" key="3">
    <source>
        <dbReference type="Proteomes" id="UP000189935"/>
    </source>
</evidence>
<reference evidence="2 3" key="1">
    <citation type="submission" date="2016-11" db="EMBL/GenBank/DDBJ databases">
        <authorList>
            <person name="Jaros S."/>
            <person name="Januszkiewicz K."/>
            <person name="Wedrychowicz H."/>
        </authorList>
    </citation>
    <scope>NUCLEOTIDE SEQUENCE [LARGE SCALE GENOMIC DNA]</scope>
    <source>
        <strain evidence="2 3">GAS499</strain>
    </source>
</reference>
<feature type="chain" id="PRO_5012183918" evidence="1">
    <location>
        <begin position="19"/>
        <end position="137"/>
    </location>
</feature>
<dbReference type="OrthoDB" id="7774376at2"/>
<evidence type="ECO:0000313" key="2">
    <source>
        <dbReference type="EMBL" id="SHJ87848.1"/>
    </source>
</evidence>
<dbReference type="RefSeq" id="WP_079537822.1">
    <property type="nucleotide sequence ID" value="NZ_LT670844.1"/>
</dbReference>
<protein>
    <submittedName>
        <fullName evidence="2">Uncharacterized protein</fullName>
    </submittedName>
</protein>
<organism evidence="2 3">
    <name type="scientific">Bradyrhizobium lablabi</name>
    <dbReference type="NCBI Taxonomy" id="722472"/>
    <lineage>
        <taxon>Bacteria</taxon>
        <taxon>Pseudomonadati</taxon>
        <taxon>Pseudomonadota</taxon>
        <taxon>Alphaproteobacteria</taxon>
        <taxon>Hyphomicrobiales</taxon>
        <taxon>Nitrobacteraceae</taxon>
        <taxon>Bradyrhizobium</taxon>
    </lineage>
</organism>
<gene>
    <name evidence="2" type="ORF">SAMN05444159_1769</name>
</gene>